<protein>
    <submittedName>
        <fullName evidence="2">Uncharacterized protein</fullName>
    </submittedName>
</protein>
<proteinExistence type="predicted"/>
<feature type="compositionally biased region" description="Basic and acidic residues" evidence="1">
    <location>
        <begin position="155"/>
        <end position="164"/>
    </location>
</feature>
<evidence type="ECO:0000313" key="2">
    <source>
        <dbReference type="EMBL" id="KAJ4395514.1"/>
    </source>
</evidence>
<dbReference type="Proteomes" id="UP001140510">
    <property type="component" value="Unassembled WGS sequence"/>
</dbReference>
<dbReference type="AlphaFoldDB" id="A0A9W9D139"/>
<comment type="caution">
    <text evidence="2">The sequence shown here is derived from an EMBL/GenBank/DDBJ whole genome shotgun (WGS) entry which is preliminary data.</text>
</comment>
<feature type="compositionally biased region" description="Basic and acidic residues" evidence="1">
    <location>
        <begin position="123"/>
        <end position="133"/>
    </location>
</feature>
<organism evidence="2 3">
    <name type="scientific">Didymella pomorum</name>
    <dbReference type="NCBI Taxonomy" id="749634"/>
    <lineage>
        <taxon>Eukaryota</taxon>
        <taxon>Fungi</taxon>
        <taxon>Dikarya</taxon>
        <taxon>Ascomycota</taxon>
        <taxon>Pezizomycotina</taxon>
        <taxon>Dothideomycetes</taxon>
        <taxon>Pleosporomycetidae</taxon>
        <taxon>Pleosporales</taxon>
        <taxon>Pleosporineae</taxon>
        <taxon>Didymellaceae</taxon>
        <taxon>Didymella</taxon>
    </lineage>
</organism>
<feature type="region of interest" description="Disordered" evidence="1">
    <location>
        <begin position="1"/>
        <end position="164"/>
    </location>
</feature>
<feature type="compositionally biased region" description="Polar residues" evidence="1">
    <location>
        <begin position="55"/>
        <end position="79"/>
    </location>
</feature>
<name>A0A9W9D139_9PLEO</name>
<evidence type="ECO:0000313" key="3">
    <source>
        <dbReference type="Proteomes" id="UP001140510"/>
    </source>
</evidence>
<gene>
    <name evidence="2" type="ORF">N0V91_010787</name>
</gene>
<keyword evidence="3" id="KW-1185">Reference proteome</keyword>
<evidence type="ECO:0000256" key="1">
    <source>
        <dbReference type="SAM" id="MobiDB-lite"/>
    </source>
</evidence>
<dbReference type="OrthoDB" id="3260716at2759"/>
<accession>A0A9W9D139</accession>
<reference evidence="2" key="1">
    <citation type="submission" date="2022-10" db="EMBL/GenBank/DDBJ databases">
        <title>Tapping the CABI collections for fungal endophytes: first genome assemblies for Collariella, Neodidymelliopsis, Ascochyta clinopodiicola, Didymella pomorum, Didymosphaeria variabile, Neocosmospora piperis and Neocucurbitaria cava.</title>
        <authorList>
            <person name="Hill R."/>
        </authorList>
    </citation>
    <scope>NUCLEOTIDE SEQUENCE</scope>
    <source>
        <strain evidence="2">IMI 355091</strain>
    </source>
</reference>
<dbReference type="EMBL" id="JAPEVA010000155">
    <property type="protein sequence ID" value="KAJ4395514.1"/>
    <property type="molecule type" value="Genomic_DNA"/>
</dbReference>
<sequence>MSQNPDAVVNQGEFAGHVKPSEPLMTGGHQPGRIVSEKDAAPEFKAQTLPAGSAPKSSTYTPNPDLNNQKTFTSASSTLVGADSGSVHTGLGHPGSGQTSQELHDGSSAGSLAGRKAGLEQGNVRDLKDDPKHAKQRNLKEPAAGTRGNTGGPAAEEREPEQAR</sequence>